<keyword evidence="1" id="KW-1133">Transmembrane helix</keyword>
<dbReference type="EMBL" id="LAZR01000201">
    <property type="protein sequence ID" value="KKN82383.1"/>
    <property type="molecule type" value="Genomic_DNA"/>
</dbReference>
<name>A0A0F9WU49_9ZZZZ</name>
<feature type="transmembrane region" description="Helical" evidence="1">
    <location>
        <begin position="59"/>
        <end position="78"/>
    </location>
</feature>
<feature type="transmembrane region" description="Helical" evidence="1">
    <location>
        <begin position="35"/>
        <end position="53"/>
    </location>
</feature>
<keyword evidence="1" id="KW-0812">Transmembrane</keyword>
<evidence type="ECO:0000313" key="2">
    <source>
        <dbReference type="EMBL" id="KKN82383.1"/>
    </source>
</evidence>
<protein>
    <submittedName>
        <fullName evidence="2">Uncharacterized protein</fullName>
    </submittedName>
</protein>
<keyword evidence="1" id="KW-0472">Membrane</keyword>
<proteinExistence type="predicted"/>
<gene>
    <name evidence="2" type="ORF">LCGC14_0309320</name>
</gene>
<organism evidence="2">
    <name type="scientific">marine sediment metagenome</name>
    <dbReference type="NCBI Taxonomy" id="412755"/>
    <lineage>
        <taxon>unclassified sequences</taxon>
        <taxon>metagenomes</taxon>
        <taxon>ecological metagenomes</taxon>
    </lineage>
</organism>
<evidence type="ECO:0000256" key="1">
    <source>
        <dbReference type="SAM" id="Phobius"/>
    </source>
</evidence>
<dbReference type="AlphaFoldDB" id="A0A0F9WU49"/>
<accession>A0A0F9WU49</accession>
<comment type="caution">
    <text evidence="2">The sequence shown here is derived from an EMBL/GenBank/DDBJ whole genome shotgun (WGS) entry which is preliminary data.</text>
</comment>
<reference evidence="2" key="1">
    <citation type="journal article" date="2015" name="Nature">
        <title>Complex archaea that bridge the gap between prokaryotes and eukaryotes.</title>
        <authorList>
            <person name="Spang A."/>
            <person name="Saw J.H."/>
            <person name="Jorgensen S.L."/>
            <person name="Zaremba-Niedzwiedzka K."/>
            <person name="Martijn J."/>
            <person name="Lind A.E."/>
            <person name="van Eijk R."/>
            <person name="Schleper C."/>
            <person name="Guy L."/>
            <person name="Ettema T.J."/>
        </authorList>
    </citation>
    <scope>NUCLEOTIDE SEQUENCE</scope>
</reference>
<sequence>MSIVSRATVNPHLVLASAIILPASGQVLNRQPVRGLVFVFFILLLGGFTLQTAAPGVSLVGKLSGGLFVYAIAIYDAYKTARIRHSVWAASRPRQPSRCH</sequence>